<dbReference type="PANTHER" id="PTHR15154:SF2">
    <property type="entry name" value="HAMARTIN"/>
    <property type="match status" value="1"/>
</dbReference>
<dbReference type="AlphaFoldDB" id="A0A1Y2CX04"/>
<dbReference type="PANTHER" id="PTHR15154">
    <property type="entry name" value="HAMARTIN"/>
    <property type="match status" value="1"/>
</dbReference>
<proteinExistence type="predicted"/>
<dbReference type="OrthoDB" id="6022054at2759"/>
<reference evidence="2 3" key="1">
    <citation type="submission" date="2016-07" db="EMBL/GenBank/DDBJ databases">
        <title>Pervasive Adenine N6-methylation of Active Genes in Fungi.</title>
        <authorList>
            <consortium name="DOE Joint Genome Institute"/>
            <person name="Mondo S.J."/>
            <person name="Dannebaum R.O."/>
            <person name="Kuo R.C."/>
            <person name="Labutti K."/>
            <person name="Haridas S."/>
            <person name="Kuo A."/>
            <person name="Salamov A."/>
            <person name="Ahrendt S.R."/>
            <person name="Lipzen A."/>
            <person name="Sullivan W."/>
            <person name="Andreopoulos W.B."/>
            <person name="Clum A."/>
            <person name="Lindquist E."/>
            <person name="Daum C."/>
            <person name="Ramamoorthy G.K."/>
            <person name="Gryganskyi A."/>
            <person name="Culley D."/>
            <person name="Magnuson J.K."/>
            <person name="James T.Y."/>
            <person name="O'Malley M.A."/>
            <person name="Stajich J.E."/>
            <person name="Spatafora J.W."/>
            <person name="Visel A."/>
            <person name="Grigoriev I.V."/>
        </authorList>
    </citation>
    <scope>NUCLEOTIDE SEQUENCE [LARGE SCALE GENOMIC DNA]</scope>
    <source>
        <strain evidence="2 3">JEL800</strain>
    </source>
</reference>
<organism evidence="2 3">
    <name type="scientific">Rhizoclosmatium globosum</name>
    <dbReference type="NCBI Taxonomy" id="329046"/>
    <lineage>
        <taxon>Eukaryota</taxon>
        <taxon>Fungi</taxon>
        <taxon>Fungi incertae sedis</taxon>
        <taxon>Chytridiomycota</taxon>
        <taxon>Chytridiomycota incertae sedis</taxon>
        <taxon>Chytridiomycetes</taxon>
        <taxon>Chytridiales</taxon>
        <taxon>Chytriomycetaceae</taxon>
        <taxon>Rhizoclosmatium</taxon>
    </lineage>
</organism>
<comment type="caution">
    <text evidence="2">The sequence shown here is derived from an EMBL/GenBank/DDBJ whole genome shotgun (WGS) entry which is preliminary data.</text>
</comment>
<sequence length="255" mass="29603">MLNLHGFKKLKLQPDRIVRDHNQNRENVFQKLRSQQQEISHLTAALEQVRAESAVMRERHRKYEEDLNRRVRSAREAAKEAKEELESFVKTREGEVEALKKELEESHRRIHHLEQEIHLAEPDLERLAASEAAIKTLNNKFVQHEMDSSTRQALLKQIEEMESQLLAHEILLAEAEKREKGLKERVEALEAAAAGTSLIEISEFEALKIQHKKALDDVRSSNLDRIKVVEEKYQTVNEINLALEMRVMELEAGRG</sequence>
<name>A0A1Y2CX04_9FUNG</name>
<evidence type="ECO:0000313" key="2">
    <source>
        <dbReference type="EMBL" id="ORY51562.1"/>
    </source>
</evidence>
<dbReference type="GO" id="GO:0051726">
    <property type="term" value="P:regulation of cell cycle"/>
    <property type="evidence" value="ECO:0007669"/>
    <property type="project" value="TreeGrafter"/>
</dbReference>
<dbReference type="GO" id="GO:0033596">
    <property type="term" value="C:TSC1-TSC2 complex"/>
    <property type="evidence" value="ECO:0007669"/>
    <property type="project" value="TreeGrafter"/>
</dbReference>
<keyword evidence="1" id="KW-0175">Coiled coil</keyword>
<dbReference type="GO" id="GO:0032007">
    <property type="term" value="P:negative regulation of TOR signaling"/>
    <property type="evidence" value="ECO:0007669"/>
    <property type="project" value="TreeGrafter"/>
</dbReference>
<accession>A0A1Y2CX04</accession>
<dbReference type="InterPro" id="IPR007483">
    <property type="entry name" value="Hamartin"/>
</dbReference>
<protein>
    <submittedName>
        <fullName evidence="2">Uncharacterized protein</fullName>
    </submittedName>
</protein>
<dbReference type="Proteomes" id="UP000193642">
    <property type="component" value="Unassembled WGS sequence"/>
</dbReference>
<keyword evidence="3" id="KW-1185">Reference proteome</keyword>
<evidence type="ECO:0000256" key="1">
    <source>
        <dbReference type="SAM" id="Coils"/>
    </source>
</evidence>
<feature type="coiled-coil region" evidence="1">
    <location>
        <begin position="18"/>
        <end position="116"/>
    </location>
</feature>
<gene>
    <name evidence="2" type="ORF">BCR33DRAFT_458915</name>
</gene>
<feature type="coiled-coil region" evidence="1">
    <location>
        <begin position="151"/>
        <end position="192"/>
    </location>
</feature>
<evidence type="ECO:0000313" key="3">
    <source>
        <dbReference type="Proteomes" id="UP000193642"/>
    </source>
</evidence>
<dbReference type="EMBL" id="MCGO01000005">
    <property type="protein sequence ID" value="ORY51562.1"/>
    <property type="molecule type" value="Genomic_DNA"/>
</dbReference>